<dbReference type="OrthoDB" id="5327847at2759"/>
<proteinExistence type="predicted"/>
<dbReference type="EMBL" id="KL647400">
    <property type="protein sequence ID" value="KEY75174.1"/>
    <property type="molecule type" value="Genomic_DNA"/>
</dbReference>
<accession>A0A084BC95</accession>
<reference evidence="2 3" key="1">
    <citation type="journal article" date="2014" name="BMC Genomics">
        <title>Comparative genome sequencing reveals chemotype-specific gene clusters in the toxigenic black mold Stachybotrys.</title>
        <authorList>
            <person name="Semeiks J."/>
            <person name="Borek D."/>
            <person name="Otwinowski Z."/>
            <person name="Grishin N.V."/>
        </authorList>
    </citation>
    <scope>NUCLEOTIDE SEQUENCE [LARGE SCALE GENOMIC DNA]</scope>
    <source>
        <strain evidence="3">CBS 109288 / IBT 7711</strain>
    </source>
</reference>
<organism evidence="2 3">
    <name type="scientific">Stachybotrys chartarum (strain CBS 109288 / IBT 7711)</name>
    <name type="common">Toxic black mold</name>
    <name type="synonym">Stilbospora chartarum</name>
    <dbReference type="NCBI Taxonomy" id="1280523"/>
    <lineage>
        <taxon>Eukaryota</taxon>
        <taxon>Fungi</taxon>
        <taxon>Dikarya</taxon>
        <taxon>Ascomycota</taxon>
        <taxon>Pezizomycotina</taxon>
        <taxon>Sordariomycetes</taxon>
        <taxon>Hypocreomycetidae</taxon>
        <taxon>Hypocreales</taxon>
        <taxon>Stachybotryaceae</taxon>
        <taxon>Stachybotrys</taxon>
    </lineage>
</organism>
<protein>
    <submittedName>
        <fullName evidence="2">Uncharacterized protein</fullName>
    </submittedName>
</protein>
<name>A0A084BC95_STACB</name>
<feature type="compositionally biased region" description="Acidic residues" evidence="1">
    <location>
        <begin position="258"/>
        <end position="275"/>
    </location>
</feature>
<evidence type="ECO:0000256" key="1">
    <source>
        <dbReference type="SAM" id="MobiDB-lite"/>
    </source>
</evidence>
<dbReference type="AlphaFoldDB" id="A0A084BC95"/>
<gene>
    <name evidence="2" type="ORF">S7711_01620</name>
</gene>
<dbReference type="HOGENOM" id="CLU_953678_0_0_1"/>
<evidence type="ECO:0000313" key="2">
    <source>
        <dbReference type="EMBL" id="KEY75174.1"/>
    </source>
</evidence>
<evidence type="ECO:0000313" key="3">
    <source>
        <dbReference type="Proteomes" id="UP000028045"/>
    </source>
</evidence>
<sequence>MSPSDPNLWLFLNETLPAEEGPSLLGTFVADVQHPTNRYEPKHPIQPRQHPFLSTAELLKPCVEDRTIIAGTNSGRAFDTGLCSFISGNTSSSRSRQAELISTCITTHTLRSPDEVFRKIRNDAKNWQRVEELMQTGNTETLYLVAGYKIATDPIITLQTSKQRSHGGELTLPLIEAATCGLNLPAGIIVGDPRLAASFEKGSTASQSGLVKGERLFAIQYWTLVKRSYFRLPKSRRNDGVRAKAPRGKHLMFHGGNDSEEDDEDEDEYDDASDDEDHHEWSIIECSVDDID</sequence>
<keyword evidence="3" id="KW-1185">Reference proteome</keyword>
<dbReference type="Proteomes" id="UP000028045">
    <property type="component" value="Unassembled WGS sequence"/>
</dbReference>
<feature type="region of interest" description="Disordered" evidence="1">
    <location>
        <begin position="239"/>
        <end position="280"/>
    </location>
</feature>